<dbReference type="Proteomes" id="UP000319671">
    <property type="component" value="Unassembled WGS sequence"/>
</dbReference>
<protein>
    <submittedName>
        <fullName evidence="1">Uncharacterized protein</fullName>
    </submittedName>
</protein>
<comment type="caution">
    <text evidence="1">The sequence shown here is derived from an EMBL/GenBank/DDBJ whole genome shotgun (WGS) entry which is preliminary data.</text>
</comment>
<evidence type="ECO:0000313" key="2">
    <source>
        <dbReference type="Proteomes" id="UP000319671"/>
    </source>
</evidence>
<proteinExistence type="predicted"/>
<gene>
    <name evidence="1" type="ORF">FB550_101362</name>
</gene>
<dbReference type="AlphaFoldDB" id="A0A561DY96"/>
<name>A0A561DY96_9BACI</name>
<organism evidence="1 2">
    <name type="scientific">Neobacillus bataviensis</name>
    <dbReference type="NCBI Taxonomy" id="220685"/>
    <lineage>
        <taxon>Bacteria</taxon>
        <taxon>Bacillati</taxon>
        <taxon>Bacillota</taxon>
        <taxon>Bacilli</taxon>
        <taxon>Bacillales</taxon>
        <taxon>Bacillaceae</taxon>
        <taxon>Neobacillus</taxon>
    </lineage>
</organism>
<dbReference type="EMBL" id="VIVN01000001">
    <property type="protein sequence ID" value="TWE08344.1"/>
    <property type="molecule type" value="Genomic_DNA"/>
</dbReference>
<sequence length="75" mass="8655">MYVKRKQIKTFLFLTLSYPRRLLVFKTGRFPGSWSLLPMPSHLSTVASIGYSHIQWRDRVGIQPTSLLSLESSKT</sequence>
<evidence type="ECO:0000313" key="1">
    <source>
        <dbReference type="EMBL" id="TWE08344.1"/>
    </source>
</evidence>
<keyword evidence="2" id="KW-1185">Reference proteome</keyword>
<accession>A0A561DY96</accession>
<reference evidence="1 2" key="1">
    <citation type="submission" date="2019-06" db="EMBL/GenBank/DDBJ databases">
        <title>Sorghum-associated microbial communities from plants grown in Nebraska, USA.</title>
        <authorList>
            <person name="Schachtman D."/>
        </authorList>
    </citation>
    <scope>NUCLEOTIDE SEQUENCE [LARGE SCALE GENOMIC DNA]</scope>
    <source>
        <strain evidence="1 2">2482</strain>
    </source>
</reference>